<evidence type="ECO:0000313" key="3">
    <source>
        <dbReference type="Proteomes" id="UP000444721"/>
    </source>
</evidence>
<dbReference type="VEuPathDB" id="AmoebaDB:NF0074500"/>
<comment type="caution">
    <text evidence="2">The sequence shown here is derived from an EMBL/GenBank/DDBJ whole genome shotgun (WGS) entry which is preliminary data.</text>
</comment>
<dbReference type="EMBL" id="VFQX01000012">
    <property type="protein sequence ID" value="KAF0982125.1"/>
    <property type="molecule type" value="Genomic_DNA"/>
</dbReference>
<name>A0A6A5C9T2_NAEFO</name>
<feature type="domain" description="Alpha-2-macroglobulin bait region" evidence="1">
    <location>
        <begin position="5"/>
        <end position="80"/>
    </location>
</feature>
<dbReference type="AlphaFoldDB" id="A0A6A5C9T2"/>
<dbReference type="Pfam" id="PF07703">
    <property type="entry name" value="A2M_BRD"/>
    <property type="match status" value="1"/>
</dbReference>
<organism evidence="2 3">
    <name type="scientific">Naegleria fowleri</name>
    <name type="common">Brain eating amoeba</name>
    <dbReference type="NCBI Taxonomy" id="5763"/>
    <lineage>
        <taxon>Eukaryota</taxon>
        <taxon>Discoba</taxon>
        <taxon>Heterolobosea</taxon>
        <taxon>Tetramitia</taxon>
        <taxon>Eutetramitia</taxon>
        <taxon>Vahlkampfiidae</taxon>
        <taxon>Naegleria</taxon>
    </lineage>
</organism>
<dbReference type="RefSeq" id="XP_044566838.1">
    <property type="nucleotide sequence ID" value="XM_044702455.1"/>
</dbReference>
<dbReference type="GeneID" id="68119201"/>
<protein>
    <recommendedName>
        <fullName evidence="1">Alpha-2-macroglobulin bait region domain-containing protein</fullName>
    </recommendedName>
</protein>
<dbReference type="VEuPathDB" id="AmoebaDB:NfTy_041270"/>
<dbReference type="InterPro" id="IPR011625">
    <property type="entry name" value="A2M_N_BRD"/>
</dbReference>
<evidence type="ECO:0000313" key="2">
    <source>
        <dbReference type="EMBL" id="KAF0982125.1"/>
    </source>
</evidence>
<accession>A0A6A5C9T2</accession>
<gene>
    <name evidence="2" type="ORF">FDP41_011986</name>
</gene>
<evidence type="ECO:0000259" key="1">
    <source>
        <dbReference type="Pfam" id="PF07703"/>
    </source>
</evidence>
<dbReference type="OrthoDB" id="9980391at2759"/>
<proteinExistence type="predicted"/>
<dbReference type="VEuPathDB" id="AmoebaDB:FDP41_011986"/>
<sequence length="103" mass="11245">MGSLLIVPDKSEYQVGEKAKILIQSNHDGKSEGVALVSLRKVIQQIPITIDPEIGCTEIEIDISEDSVPNFNVTVQVTASQSRVDHVGTVLDHLPKQPALCLW</sequence>
<reference evidence="2 3" key="1">
    <citation type="journal article" date="2019" name="Sci. Rep.">
        <title>Nanopore sequencing improves the draft genome of the human pathogenic amoeba Naegleria fowleri.</title>
        <authorList>
            <person name="Liechti N."/>
            <person name="Schurch N."/>
            <person name="Bruggmann R."/>
            <person name="Wittwer M."/>
        </authorList>
    </citation>
    <scope>NUCLEOTIDE SEQUENCE [LARGE SCALE GENOMIC DNA]</scope>
    <source>
        <strain evidence="2 3">ATCC 30894</strain>
    </source>
</reference>
<keyword evidence="3" id="KW-1185">Reference proteome</keyword>
<dbReference type="Proteomes" id="UP000444721">
    <property type="component" value="Unassembled WGS sequence"/>
</dbReference>